<dbReference type="Gene3D" id="3.40.309.10">
    <property type="entry name" value="Aldehyde Dehydrogenase, Chain A, domain 2"/>
    <property type="match status" value="1"/>
</dbReference>
<dbReference type="EC" id="1.2.1.16" evidence="6"/>
<reference evidence="6 7" key="1">
    <citation type="submission" date="2014-12" db="EMBL/GenBank/DDBJ databases">
        <title>Draft Genome Sequence of Pseudoalteromonas luteoviolacea HI1.</title>
        <authorList>
            <person name="Asahina A.Y."/>
            <person name="Hadfield M.G."/>
        </authorList>
    </citation>
    <scope>NUCLEOTIDE SEQUENCE [LARGE SCALE GENOMIC DNA]</scope>
    <source>
        <strain evidence="6 7">HI1</strain>
    </source>
</reference>
<dbReference type="InterPro" id="IPR016162">
    <property type="entry name" value="Ald_DH_N"/>
</dbReference>
<dbReference type="FunFam" id="3.40.605.10:FF:000026">
    <property type="entry name" value="Aldehyde dehydrogenase, putative"/>
    <property type="match status" value="1"/>
</dbReference>
<feature type="active site" evidence="3">
    <location>
        <position position="251"/>
    </location>
</feature>
<dbReference type="InterPro" id="IPR016163">
    <property type="entry name" value="Ald_DH_C"/>
</dbReference>
<comment type="caution">
    <text evidence="6">The sequence shown here is derived from an EMBL/GenBank/DDBJ whole genome shotgun (WGS) entry which is preliminary data.</text>
</comment>
<gene>
    <name evidence="6" type="primary">gabD</name>
    <name evidence="6" type="ORF">JF50_23995</name>
</gene>
<dbReference type="InterPro" id="IPR015590">
    <property type="entry name" value="Aldehyde_DH_dom"/>
</dbReference>
<dbReference type="FunFam" id="3.40.605.10:FF:000005">
    <property type="entry name" value="Succinate-semialdehyde dehydrogenase I"/>
    <property type="match status" value="1"/>
</dbReference>
<evidence type="ECO:0000256" key="4">
    <source>
        <dbReference type="RuleBase" id="RU003345"/>
    </source>
</evidence>
<evidence type="ECO:0000313" key="6">
    <source>
        <dbReference type="EMBL" id="KID55276.1"/>
    </source>
</evidence>
<proteinExistence type="inferred from homology"/>
<dbReference type="GO" id="GO:0009450">
    <property type="term" value="P:gamma-aminobutyric acid catabolic process"/>
    <property type="evidence" value="ECO:0007669"/>
    <property type="project" value="TreeGrafter"/>
</dbReference>
<dbReference type="GO" id="GO:0004777">
    <property type="term" value="F:succinate-semialdehyde dehydrogenase (NAD+) activity"/>
    <property type="evidence" value="ECO:0007669"/>
    <property type="project" value="TreeGrafter"/>
</dbReference>
<evidence type="ECO:0000259" key="5">
    <source>
        <dbReference type="Pfam" id="PF00171"/>
    </source>
</evidence>
<evidence type="ECO:0000256" key="2">
    <source>
        <dbReference type="ARBA" id="ARBA00023002"/>
    </source>
</evidence>
<name>A0A0C1Q3V0_9GAMM</name>
<protein>
    <submittedName>
        <fullName evidence="6">Succinate-semialdehyde dehydrogenase</fullName>
        <ecNumber evidence="6">1.2.1.16</ecNumber>
    </submittedName>
</protein>
<dbReference type="PANTHER" id="PTHR43353">
    <property type="entry name" value="SUCCINATE-SEMIALDEHYDE DEHYDROGENASE, MITOCHONDRIAL"/>
    <property type="match status" value="1"/>
</dbReference>
<dbReference type="FunFam" id="3.40.309.10:FF:000004">
    <property type="entry name" value="Succinate-semialdehyde dehydrogenase I"/>
    <property type="match status" value="1"/>
</dbReference>
<keyword evidence="2 4" id="KW-0560">Oxidoreductase</keyword>
<dbReference type="CDD" id="cd07103">
    <property type="entry name" value="ALDH_F5_SSADH_GabD"/>
    <property type="match status" value="1"/>
</dbReference>
<evidence type="ECO:0000313" key="7">
    <source>
        <dbReference type="Proteomes" id="UP000031327"/>
    </source>
</evidence>
<dbReference type="Pfam" id="PF00171">
    <property type="entry name" value="Aldedh"/>
    <property type="match status" value="1"/>
</dbReference>
<organism evidence="6 7">
    <name type="scientific">Pseudoalteromonas luteoviolacea</name>
    <dbReference type="NCBI Taxonomy" id="43657"/>
    <lineage>
        <taxon>Bacteria</taxon>
        <taxon>Pseudomonadati</taxon>
        <taxon>Pseudomonadota</taxon>
        <taxon>Gammaproteobacteria</taxon>
        <taxon>Alteromonadales</taxon>
        <taxon>Pseudoalteromonadaceae</taxon>
        <taxon>Pseudoalteromonas</taxon>
    </lineage>
</organism>
<dbReference type="EMBL" id="JWIC01000010">
    <property type="protein sequence ID" value="KID55276.1"/>
    <property type="molecule type" value="Genomic_DNA"/>
</dbReference>
<dbReference type="InterPro" id="IPR016160">
    <property type="entry name" value="Ald_DH_CS_CYS"/>
</dbReference>
<dbReference type="Gene3D" id="3.40.605.10">
    <property type="entry name" value="Aldehyde Dehydrogenase, Chain A, domain 1"/>
    <property type="match status" value="1"/>
</dbReference>
<dbReference type="InterPro" id="IPR050740">
    <property type="entry name" value="Aldehyde_DH_Superfamily"/>
</dbReference>
<dbReference type="AlphaFoldDB" id="A0A0C1Q3V0"/>
<dbReference type="PROSITE" id="PS00070">
    <property type="entry name" value="ALDEHYDE_DEHYDR_CYS"/>
    <property type="match status" value="1"/>
</dbReference>
<dbReference type="InterPro" id="IPR016161">
    <property type="entry name" value="Ald_DH/histidinol_DH"/>
</dbReference>
<evidence type="ECO:0000256" key="3">
    <source>
        <dbReference type="PROSITE-ProRule" id="PRU10007"/>
    </source>
</evidence>
<feature type="domain" description="Aldehyde dehydrogenase" evidence="5">
    <location>
        <begin position="23"/>
        <end position="473"/>
    </location>
</feature>
<evidence type="ECO:0000256" key="1">
    <source>
        <dbReference type="ARBA" id="ARBA00009986"/>
    </source>
</evidence>
<dbReference type="Proteomes" id="UP000031327">
    <property type="component" value="Unassembled WGS sequence"/>
</dbReference>
<accession>A0A0C1Q3V0</accession>
<sequence length="478" mass="51983">MFNTGQTLHSIINGADHNRGDLLSVYNPADGSLLANVTQANIDDADFAVEIASGCFEQLKTTTAQTRSTVLYRWYQLIMDNQSRLAEIITLEQGKPIQESKAEVVYAAGYVRWFAQQAERSYGTVIPPHTPNHQVTSHKQGVGIVLGITPWNFPLAMITRKVAPAYAAGCSFILKPSELTPISAIELAKLALQAGIEEGAFQVLVSDKPQTLIEHLNSKSAIRKLTFTGSTRVGKLLYTQCVDTMKRASLELGGNAPFIVFESANIESAVDGLMIAKFRNAGQTCIAANRVFVHRDIKAEFVAQLKRRVASLKVGSGLNADFDIGPLITEAAKSKAKQLVEDAIEHGATQVIQSSEKQQAGTFMSPMILDKVNSDMDIYHHEIFAPVITLIDFDSELQVMAMANEVNVGLAAYFYSSCLKQIARVSRGLDFAMLGINEGAISNPAAPFGGMKESGLGREGGAEGIDEYLETKYLCQRI</sequence>
<dbReference type="PROSITE" id="PS00687">
    <property type="entry name" value="ALDEHYDE_DEHYDR_GLU"/>
    <property type="match status" value="1"/>
</dbReference>
<comment type="similarity">
    <text evidence="1 4">Belongs to the aldehyde dehydrogenase family.</text>
</comment>
<dbReference type="SUPFAM" id="SSF53720">
    <property type="entry name" value="ALDH-like"/>
    <property type="match status" value="1"/>
</dbReference>
<dbReference type="PANTHER" id="PTHR43353:SF5">
    <property type="entry name" value="SUCCINATE-SEMIALDEHYDE DEHYDROGENASE, MITOCHONDRIAL"/>
    <property type="match status" value="1"/>
</dbReference>
<dbReference type="InterPro" id="IPR029510">
    <property type="entry name" value="Ald_DH_CS_GLU"/>
</dbReference>